<proteinExistence type="predicted"/>
<accession>A0AAD9LH20</accession>
<dbReference type="Proteomes" id="UP001259832">
    <property type="component" value="Unassembled WGS sequence"/>
</dbReference>
<feature type="coiled-coil region" evidence="4">
    <location>
        <begin position="240"/>
        <end position="267"/>
    </location>
</feature>
<feature type="region of interest" description="Disordered" evidence="5">
    <location>
        <begin position="1079"/>
        <end position="1099"/>
    </location>
</feature>
<dbReference type="Pfam" id="PF07282">
    <property type="entry name" value="Cas12f1-like_TNB"/>
    <property type="match status" value="1"/>
</dbReference>
<evidence type="ECO:0000313" key="8">
    <source>
        <dbReference type="Proteomes" id="UP001259832"/>
    </source>
</evidence>
<organism evidence="7 8">
    <name type="scientific">Phytophthora citrophthora</name>
    <dbReference type="NCBI Taxonomy" id="4793"/>
    <lineage>
        <taxon>Eukaryota</taxon>
        <taxon>Sar</taxon>
        <taxon>Stramenopiles</taxon>
        <taxon>Oomycota</taxon>
        <taxon>Peronosporomycetes</taxon>
        <taxon>Peronosporales</taxon>
        <taxon>Peronosporaceae</taxon>
        <taxon>Phytophthora</taxon>
    </lineage>
</organism>
<dbReference type="EMBL" id="JASMQC010000024">
    <property type="protein sequence ID" value="KAK1935019.1"/>
    <property type="molecule type" value="Genomic_DNA"/>
</dbReference>
<sequence length="1264" mass="142176">MDDEGHDRFCQTRHLEEVTHESKSSSASECQVQSKWQRRSGGWPGLRKRLRDALQQLRVLIFVHVENPKKCLEIRLRAVFRWKTLALKALLQLQMTEQTNLPNLLQELDTCQEENIVTLMSSILAHVLCGHVNKFRPLLKKLPGHRRRLLEAFFDAHTLDTLEPPCNRPDFASWFSFQTQTNSIHAPLTLHELERFPHIQTWQNDAVKYQAKCTAFEDKARRARTITNYKSTINILKVNAEDHASDIESAKHELASLEKEEKRMIRRMRKYRLFPTSEQRKVLRQFMGTCRWTYNQAVAHFRKTNVYRADSLRDLYVTKTTIKEQVYPEDMGPPPEWAFDTPKNFRFNALRRFQSNVRSAFSNKRNGNIAKFKIGFKNKKVSRFFTICEDAKDARITYVPGQSRALLSISKLKDIPIRCDPGLSIANEIQILNDNGFWYAAIPTFVRPSDNVNLGRAVALDPGLKAFMTGVDLCGNSIHIGRGTRNQLDKLRGKAADAQRVMSEIKNMHGHRSGKQWKTFARAKRTFDCATAKIKNCVKELHYQTCAYLTKHYDTILLPIFTSKQMVKKSCARNHTFNKMLLGLKHYQFRELLRAKCEVTGISLVVCPDMYTTQTCGNCSRLHLKIGNTDVFNCPHCDYIAGRDLNAAFNILRFTCAGSLAVHTIHRESAQVRTSEVEINQSTYSATAGSVGKSAGVHFPFGAVPGRYIIVPRDCDYVPALCSPIASPGHFNIAESFRSSPPISLGSHSPNPHTPMAPADVLVASPVNGMVGLEMCSATPPDTCKSPHTPRLLQRAGMLALEHIVTDGTDANTTQHEAAAETLATPPMNAAKRKRQSPTTSGTLDCEGPETSPDELEDSQPSQPMSEEEEVNPPTPVKRFILKNRERKRRKVNVIETALTRFHEEETKTPRCVEFTTICHPKGDNRNRNRRLEAAKMRVKVGVSLAQGARPYMEDRYSVVEHLLDQEEDAESSPSLLAVYDGHNGAYASEYARRRFKDLLSENAELMEISRRAQQSELTDDDVEAIREMLVEVFATVDAEILQRTVILNKRDGSTVLLGLLVGGKLFIANLGDSRGVLAQADESSEDEDEDEEKNSGAERLSVDHKPDLKEETERVEEAGGKVIFSGCWRVAHDQIPLRLAISRSLGDHPLKTNLPASCSAPLVSVVPDVHVLNVEAVGEYVVFASDGLWDRLSDDDAAKIVRAKVAEYHWSEEPTSSEDVTKEALQFAANALVEAALLKRSMDNITAMVMSFSEVPAEEDTDA</sequence>
<evidence type="ECO:0000313" key="7">
    <source>
        <dbReference type="EMBL" id="KAK1935019.1"/>
    </source>
</evidence>
<comment type="caution">
    <text evidence="7">The sequence shown here is derived from an EMBL/GenBank/DDBJ whole genome shotgun (WGS) entry which is preliminary data.</text>
</comment>
<dbReference type="InterPro" id="IPR015655">
    <property type="entry name" value="PP2C"/>
</dbReference>
<evidence type="ECO:0000256" key="4">
    <source>
        <dbReference type="SAM" id="Coils"/>
    </source>
</evidence>
<dbReference type="GO" id="GO:0003677">
    <property type="term" value="F:DNA binding"/>
    <property type="evidence" value="ECO:0007669"/>
    <property type="project" value="UniProtKB-KW"/>
</dbReference>
<name>A0AAD9LH20_9STRA</name>
<dbReference type="Pfam" id="PF00481">
    <property type="entry name" value="PP2C"/>
    <property type="match status" value="1"/>
</dbReference>
<keyword evidence="2" id="KW-0862">Zinc</keyword>
<evidence type="ECO:0000256" key="5">
    <source>
        <dbReference type="SAM" id="MobiDB-lite"/>
    </source>
</evidence>
<dbReference type="InterPro" id="IPR001932">
    <property type="entry name" value="PPM-type_phosphatase-like_dom"/>
</dbReference>
<dbReference type="NCBIfam" id="NF040570">
    <property type="entry name" value="guided_TnpB"/>
    <property type="match status" value="1"/>
</dbReference>
<dbReference type="GO" id="GO:0004722">
    <property type="term" value="F:protein serine/threonine phosphatase activity"/>
    <property type="evidence" value="ECO:0007669"/>
    <property type="project" value="InterPro"/>
</dbReference>
<dbReference type="InterPro" id="IPR010095">
    <property type="entry name" value="Cas12f1-like_TNB"/>
</dbReference>
<dbReference type="GO" id="GO:0046872">
    <property type="term" value="F:metal ion binding"/>
    <property type="evidence" value="ECO:0007669"/>
    <property type="project" value="UniProtKB-KW"/>
</dbReference>
<feature type="domain" description="PPM-type phosphatase" evidence="6">
    <location>
        <begin position="940"/>
        <end position="1253"/>
    </location>
</feature>
<dbReference type="AlphaFoldDB" id="A0AAD9LH20"/>
<evidence type="ECO:0000256" key="2">
    <source>
        <dbReference type="ARBA" id="ARBA00022833"/>
    </source>
</evidence>
<dbReference type="SUPFAM" id="SSF81606">
    <property type="entry name" value="PP2C-like"/>
    <property type="match status" value="1"/>
</dbReference>
<evidence type="ECO:0000256" key="1">
    <source>
        <dbReference type="ARBA" id="ARBA00022723"/>
    </source>
</evidence>
<evidence type="ECO:0000259" key="6">
    <source>
        <dbReference type="PROSITE" id="PS51746"/>
    </source>
</evidence>
<keyword evidence="3" id="KW-0238">DNA-binding</keyword>
<dbReference type="PROSITE" id="PS51746">
    <property type="entry name" value="PPM_2"/>
    <property type="match status" value="1"/>
</dbReference>
<evidence type="ECO:0000256" key="3">
    <source>
        <dbReference type="ARBA" id="ARBA00023125"/>
    </source>
</evidence>
<keyword evidence="1" id="KW-0479">Metal-binding</keyword>
<keyword evidence="4" id="KW-0175">Coiled coil</keyword>
<keyword evidence="8" id="KW-1185">Reference proteome</keyword>
<reference evidence="7" key="1">
    <citation type="submission" date="2023-08" db="EMBL/GenBank/DDBJ databases">
        <title>Reference Genome Resource for the Citrus Pathogen Phytophthora citrophthora.</title>
        <authorList>
            <person name="Moller H."/>
            <person name="Coetzee B."/>
            <person name="Rose L.J."/>
            <person name="Van Niekerk J.M."/>
        </authorList>
    </citation>
    <scope>NUCLEOTIDE SEQUENCE</scope>
    <source>
        <strain evidence="7">STE-U-9442</strain>
    </source>
</reference>
<dbReference type="Gene3D" id="3.60.40.10">
    <property type="entry name" value="PPM-type phosphatase domain"/>
    <property type="match status" value="1"/>
</dbReference>
<dbReference type="InterPro" id="IPR021027">
    <property type="entry name" value="Transposase_put_HTH"/>
</dbReference>
<dbReference type="InterPro" id="IPR036457">
    <property type="entry name" value="PPM-type-like_dom_sf"/>
</dbReference>
<feature type="compositionally biased region" description="Acidic residues" evidence="5">
    <location>
        <begin position="1083"/>
        <end position="1093"/>
    </location>
</feature>
<feature type="region of interest" description="Disordered" evidence="5">
    <location>
        <begin position="820"/>
        <end position="883"/>
    </location>
</feature>
<protein>
    <submittedName>
        <fullName evidence="7">Protein phosphatase 1L</fullName>
    </submittedName>
</protein>
<gene>
    <name evidence="7" type="ORF">P3T76_010785</name>
</gene>
<dbReference type="PANTHER" id="PTHR47992">
    <property type="entry name" value="PROTEIN PHOSPHATASE"/>
    <property type="match status" value="1"/>
</dbReference>
<dbReference type="Pfam" id="PF12323">
    <property type="entry name" value="HTH_OrfB_IS605"/>
    <property type="match status" value="1"/>
</dbReference>
<dbReference type="SMART" id="SM00332">
    <property type="entry name" value="PP2Cc"/>
    <property type="match status" value="1"/>
</dbReference>
<dbReference type="CDD" id="cd00143">
    <property type="entry name" value="PP2Cc"/>
    <property type="match status" value="1"/>
</dbReference>